<keyword evidence="1" id="KW-0812">Transmembrane</keyword>
<evidence type="ECO:0000313" key="2">
    <source>
        <dbReference type="EMBL" id="TET44097.1"/>
    </source>
</evidence>
<accession>A0A523UNI5</accession>
<gene>
    <name evidence="2" type="ORF">E3J62_11250</name>
</gene>
<name>A0A523UNI5_UNCT6</name>
<feature type="transmembrane region" description="Helical" evidence="1">
    <location>
        <begin position="103"/>
        <end position="120"/>
    </location>
</feature>
<dbReference type="EMBL" id="SOJN01000138">
    <property type="protein sequence ID" value="TET44097.1"/>
    <property type="molecule type" value="Genomic_DNA"/>
</dbReference>
<evidence type="ECO:0000256" key="1">
    <source>
        <dbReference type="SAM" id="Phobius"/>
    </source>
</evidence>
<dbReference type="NCBIfam" id="NF037970">
    <property type="entry name" value="vanZ_1"/>
    <property type="match status" value="1"/>
</dbReference>
<proteinExistence type="predicted"/>
<keyword evidence="1" id="KW-1133">Transmembrane helix</keyword>
<comment type="caution">
    <text evidence="2">The sequence shown here is derived from an EMBL/GenBank/DDBJ whole genome shotgun (WGS) entry which is preliminary data.</text>
</comment>
<keyword evidence="1" id="KW-0472">Membrane</keyword>
<dbReference type="PANTHER" id="PTHR35462:SF2">
    <property type="entry name" value="TRANSMEMBRANE PROTEIN"/>
    <property type="match status" value="1"/>
</dbReference>
<organism evidence="2">
    <name type="scientific">candidate division TA06 bacterium</name>
    <dbReference type="NCBI Taxonomy" id="2250710"/>
    <lineage>
        <taxon>Bacteria</taxon>
        <taxon>Bacteria division TA06</taxon>
    </lineage>
</organism>
<sequence>MIRPFGFVVILLVFCGAAYGSTTADRDTPQSEAKDEWLSEDKLVHALASAYLVGLSYRIYHTELNNPQPNSRVFAVSLSATAGIGKELYDMRKPGRTASWKDIAADAAGIVLGLLLFTYIN</sequence>
<dbReference type="Proteomes" id="UP000315525">
    <property type="component" value="Unassembled WGS sequence"/>
</dbReference>
<evidence type="ECO:0008006" key="3">
    <source>
        <dbReference type="Google" id="ProtNLM"/>
    </source>
</evidence>
<dbReference type="PANTHER" id="PTHR35462">
    <property type="match status" value="1"/>
</dbReference>
<protein>
    <recommendedName>
        <fullName evidence="3">VanZ family protein</fullName>
    </recommendedName>
</protein>
<dbReference type="AlphaFoldDB" id="A0A523UNI5"/>
<reference evidence="2" key="1">
    <citation type="submission" date="2019-03" db="EMBL/GenBank/DDBJ databases">
        <title>Metabolic potential of uncultured bacteria and archaea associated with petroleum seepage in deep-sea sediments.</title>
        <authorList>
            <person name="Dong X."/>
            <person name="Hubert C."/>
        </authorList>
    </citation>
    <scope>NUCLEOTIDE SEQUENCE [LARGE SCALE GENOMIC DNA]</scope>
    <source>
        <strain evidence="2">E44_bin18</strain>
    </source>
</reference>